<accession>A0A399ES95</accession>
<dbReference type="NCBIfam" id="NF040570">
    <property type="entry name" value="guided_TnpB"/>
    <property type="match status" value="1"/>
</dbReference>
<dbReference type="EMBL" id="QWLA01000025">
    <property type="protein sequence ID" value="RIH86858.1"/>
    <property type="molecule type" value="Genomic_DNA"/>
</dbReference>
<comment type="caution">
    <text evidence="4">The sequence shown here is derived from an EMBL/GenBank/DDBJ whole genome shotgun (WGS) entry which is preliminary data.</text>
</comment>
<sequence length="239" mass="27034">MDRGQRHLAVAVTPEGRSLYLSFGWIRHIRRHYAAKRRRLQKAGKHKTVKRLEQKEQRIIRHTNHILSKKLVAFAKEHGCGIRMEDLTGIRQSPQRKATKSQADHNRDFWPYYDLETKTAYKALSAGIKFEKVPAAYTSQTCCKCGAIGVRNRHSFRCERCGYRGHADHNAGRNLANWLGLSCPWVNRPVRALSQQGIVPVALQAPQGGVHGTPWGYPNGNLPPSSVRPMQRASRVAEG</sequence>
<dbReference type="AlphaFoldDB" id="A0A399ES95"/>
<feature type="domain" description="Cas12f1-like TNB" evidence="3">
    <location>
        <begin position="112"/>
        <end position="175"/>
    </location>
</feature>
<dbReference type="RefSeq" id="WP_182482730.1">
    <property type="nucleotide sequence ID" value="NZ_QWLA01000025.1"/>
</dbReference>
<name>A0A399ES95_9DEIN</name>
<evidence type="ECO:0000259" key="3">
    <source>
        <dbReference type="Pfam" id="PF07282"/>
    </source>
</evidence>
<dbReference type="InterPro" id="IPR010095">
    <property type="entry name" value="Cas12f1-like_TNB"/>
</dbReference>
<dbReference type="Pfam" id="PF07282">
    <property type="entry name" value="Cas12f1-like_TNB"/>
    <property type="match status" value="1"/>
</dbReference>
<keyword evidence="1" id="KW-0238">DNA-binding</keyword>
<organism evidence="4 5">
    <name type="scientific">Calidithermus roseus</name>
    <dbReference type="NCBI Taxonomy" id="1644118"/>
    <lineage>
        <taxon>Bacteria</taxon>
        <taxon>Thermotogati</taxon>
        <taxon>Deinococcota</taxon>
        <taxon>Deinococci</taxon>
        <taxon>Thermales</taxon>
        <taxon>Thermaceae</taxon>
        <taxon>Calidithermus</taxon>
    </lineage>
</organism>
<protein>
    <submittedName>
        <fullName evidence="4">Transposase, IS605 OrfB family</fullName>
    </submittedName>
</protein>
<evidence type="ECO:0000256" key="1">
    <source>
        <dbReference type="ARBA" id="ARBA00023125"/>
    </source>
</evidence>
<gene>
    <name evidence="4" type="ORF">Mrose_01567</name>
</gene>
<evidence type="ECO:0000256" key="2">
    <source>
        <dbReference type="SAM" id="MobiDB-lite"/>
    </source>
</evidence>
<keyword evidence="5" id="KW-1185">Reference proteome</keyword>
<proteinExistence type="predicted"/>
<dbReference type="NCBIfam" id="TIGR01766">
    <property type="entry name" value="IS200/IS605 family accessory protein TnpB-like domain"/>
    <property type="match status" value="1"/>
</dbReference>
<dbReference type="Proteomes" id="UP000265341">
    <property type="component" value="Unassembled WGS sequence"/>
</dbReference>
<feature type="region of interest" description="Disordered" evidence="2">
    <location>
        <begin position="212"/>
        <end position="239"/>
    </location>
</feature>
<reference evidence="4 5" key="1">
    <citation type="submission" date="2018-08" db="EMBL/GenBank/DDBJ databases">
        <title>Meiothermus roseus NBRC 110900 genome sequencing project.</title>
        <authorList>
            <person name="Da Costa M.S."/>
            <person name="Albuquerque L."/>
            <person name="Raposo P."/>
            <person name="Froufe H.J.C."/>
            <person name="Barroso C.S."/>
            <person name="Egas C."/>
        </authorList>
    </citation>
    <scope>NUCLEOTIDE SEQUENCE [LARGE SCALE GENOMIC DNA]</scope>
    <source>
        <strain evidence="4 5">NBRC 110900</strain>
    </source>
</reference>
<dbReference type="GO" id="GO:0003677">
    <property type="term" value="F:DNA binding"/>
    <property type="evidence" value="ECO:0007669"/>
    <property type="project" value="UniProtKB-KW"/>
</dbReference>
<evidence type="ECO:0000313" key="5">
    <source>
        <dbReference type="Proteomes" id="UP000265341"/>
    </source>
</evidence>
<evidence type="ECO:0000313" key="4">
    <source>
        <dbReference type="EMBL" id="RIH86858.1"/>
    </source>
</evidence>